<comment type="subcellular location">
    <subcellularLocation>
        <location evidence="1">Nucleus</location>
    </subcellularLocation>
</comment>
<evidence type="ECO:0000256" key="4">
    <source>
        <dbReference type="ARBA" id="ARBA00023242"/>
    </source>
</evidence>
<keyword evidence="4" id="KW-0539">Nucleus</keyword>
<gene>
    <name evidence="8 9" type="primary">LOC111023303</name>
</gene>
<dbReference type="GO" id="GO:0010017">
    <property type="term" value="P:red or far-red light signaling pathway"/>
    <property type="evidence" value="ECO:0007669"/>
    <property type="project" value="UniProtKB-ARBA"/>
</dbReference>
<feature type="compositionally biased region" description="Polar residues" evidence="5">
    <location>
        <begin position="207"/>
        <end position="237"/>
    </location>
</feature>
<dbReference type="GeneID" id="111023303"/>
<accession>A0A6J1DQI9</accession>
<dbReference type="RefSeq" id="XP_022156402.1">
    <property type="nucleotide sequence ID" value="XM_022300710.1"/>
</dbReference>
<feature type="compositionally biased region" description="Basic and acidic residues" evidence="5">
    <location>
        <begin position="73"/>
        <end position="82"/>
    </location>
</feature>
<dbReference type="SMART" id="SM00353">
    <property type="entry name" value="HLH"/>
    <property type="match status" value="1"/>
</dbReference>
<evidence type="ECO:0000256" key="5">
    <source>
        <dbReference type="SAM" id="MobiDB-lite"/>
    </source>
</evidence>
<dbReference type="RefSeq" id="XP_022156403.1">
    <property type="nucleotide sequence ID" value="XM_022300711.1"/>
</dbReference>
<dbReference type="InterPro" id="IPR044273">
    <property type="entry name" value="PIF3-like"/>
</dbReference>
<feature type="compositionally biased region" description="Basic and acidic residues" evidence="5">
    <location>
        <begin position="438"/>
        <end position="448"/>
    </location>
</feature>
<dbReference type="CDD" id="cd11445">
    <property type="entry name" value="bHLH_AtPIF_like"/>
    <property type="match status" value="1"/>
</dbReference>
<feature type="region of interest" description="Disordered" evidence="5">
    <location>
        <begin position="50"/>
        <end position="87"/>
    </location>
</feature>
<dbReference type="KEGG" id="mcha:111023303"/>
<dbReference type="PROSITE" id="PS50888">
    <property type="entry name" value="BHLH"/>
    <property type="match status" value="1"/>
</dbReference>
<dbReference type="PANTHER" id="PTHR46807">
    <property type="entry name" value="TRANSCRIPTION FACTOR PIF3"/>
    <property type="match status" value="1"/>
</dbReference>
<dbReference type="OrthoDB" id="690068at2759"/>
<dbReference type="PANTHER" id="PTHR46807:SF1">
    <property type="entry name" value="TRANSCRIPTION FACTOR PIF3"/>
    <property type="match status" value="1"/>
</dbReference>
<evidence type="ECO:0000256" key="2">
    <source>
        <dbReference type="ARBA" id="ARBA00023015"/>
    </source>
</evidence>
<dbReference type="Proteomes" id="UP000504603">
    <property type="component" value="Unplaced"/>
</dbReference>
<dbReference type="InterPro" id="IPR011598">
    <property type="entry name" value="bHLH_dom"/>
</dbReference>
<evidence type="ECO:0000313" key="7">
    <source>
        <dbReference type="Proteomes" id="UP000504603"/>
    </source>
</evidence>
<dbReference type="GO" id="GO:0046983">
    <property type="term" value="F:protein dimerization activity"/>
    <property type="evidence" value="ECO:0007669"/>
    <property type="project" value="InterPro"/>
</dbReference>
<keyword evidence="7" id="KW-1185">Reference proteome</keyword>
<feature type="compositionally biased region" description="Polar residues" evidence="5">
    <location>
        <begin position="703"/>
        <end position="713"/>
    </location>
</feature>
<name>A0A6J1DQI9_MOMCH</name>
<evidence type="ECO:0000259" key="6">
    <source>
        <dbReference type="PROSITE" id="PS50888"/>
    </source>
</evidence>
<feature type="region of interest" description="Disordered" evidence="5">
    <location>
        <begin position="658"/>
        <end position="713"/>
    </location>
</feature>
<feature type="compositionally biased region" description="Polar residues" evidence="5">
    <location>
        <begin position="663"/>
        <end position="696"/>
    </location>
</feature>
<dbReference type="Pfam" id="PF00010">
    <property type="entry name" value="HLH"/>
    <property type="match status" value="1"/>
</dbReference>
<dbReference type="InterPro" id="IPR036638">
    <property type="entry name" value="HLH_DNA-bd_sf"/>
</dbReference>
<protein>
    <submittedName>
        <fullName evidence="8 9">Transcription factor PIF3-like</fullName>
    </submittedName>
</protein>
<dbReference type="FunFam" id="4.10.280.10:FF:000004">
    <property type="entry name" value="Basic helix-loop-helix transcription factor"/>
    <property type="match status" value="1"/>
</dbReference>
<feature type="region of interest" description="Disordered" evidence="5">
    <location>
        <begin position="419"/>
        <end position="480"/>
    </location>
</feature>
<dbReference type="InterPro" id="IPR047265">
    <property type="entry name" value="PIF1-like_bHLH"/>
</dbReference>
<feature type="domain" description="BHLH" evidence="6">
    <location>
        <begin position="472"/>
        <end position="521"/>
    </location>
</feature>
<keyword evidence="2" id="KW-0805">Transcription regulation</keyword>
<evidence type="ECO:0000256" key="1">
    <source>
        <dbReference type="ARBA" id="ARBA00004123"/>
    </source>
</evidence>
<dbReference type="Gene3D" id="4.10.280.10">
    <property type="entry name" value="Helix-loop-helix DNA-binding domain"/>
    <property type="match status" value="1"/>
</dbReference>
<proteinExistence type="predicted"/>
<reference evidence="8 9" key="1">
    <citation type="submission" date="2025-04" db="UniProtKB">
        <authorList>
            <consortium name="RefSeq"/>
        </authorList>
    </citation>
    <scope>IDENTIFICATION</scope>
    <source>
        <strain evidence="8 9">OHB3-1</strain>
    </source>
</reference>
<feature type="compositionally biased region" description="Polar residues" evidence="5">
    <location>
        <begin position="152"/>
        <end position="162"/>
    </location>
</feature>
<dbReference type="GO" id="GO:0005634">
    <property type="term" value="C:nucleus"/>
    <property type="evidence" value="ECO:0007669"/>
    <property type="project" value="UniProtKB-SubCell"/>
</dbReference>
<organism evidence="7 9">
    <name type="scientific">Momordica charantia</name>
    <name type="common">Bitter gourd</name>
    <name type="synonym">Balsam pear</name>
    <dbReference type="NCBI Taxonomy" id="3673"/>
    <lineage>
        <taxon>Eukaryota</taxon>
        <taxon>Viridiplantae</taxon>
        <taxon>Streptophyta</taxon>
        <taxon>Embryophyta</taxon>
        <taxon>Tracheophyta</taxon>
        <taxon>Spermatophyta</taxon>
        <taxon>Magnoliopsida</taxon>
        <taxon>eudicotyledons</taxon>
        <taxon>Gunneridae</taxon>
        <taxon>Pentapetalae</taxon>
        <taxon>rosids</taxon>
        <taxon>fabids</taxon>
        <taxon>Cucurbitales</taxon>
        <taxon>Cucurbitaceae</taxon>
        <taxon>Momordiceae</taxon>
        <taxon>Momordica</taxon>
    </lineage>
</organism>
<dbReference type="GO" id="GO:0003700">
    <property type="term" value="F:DNA-binding transcription factor activity"/>
    <property type="evidence" value="ECO:0007669"/>
    <property type="project" value="InterPro"/>
</dbReference>
<feature type="compositionally biased region" description="Polar residues" evidence="5">
    <location>
        <begin position="248"/>
        <end position="267"/>
    </location>
</feature>
<evidence type="ECO:0000313" key="9">
    <source>
        <dbReference type="RefSeq" id="XP_022156403.1"/>
    </source>
</evidence>
<evidence type="ECO:0000256" key="3">
    <source>
        <dbReference type="ARBA" id="ARBA00023163"/>
    </source>
</evidence>
<dbReference type="AlphaFoldDB" id="A0A6J1DQI9"/>
<feature type="region of interest" description="Disordered" evidence="5">
    <location>
        <begin position="152"/>
        <end position="278"/>
    </location>
</feature>
<keyword evidence="3" id="KW-0804">Transcription</keyword>
<dbReference type="SUPFAM" id="SSF47459">
    <property type="entry name" value="HLH, helix-loop-helix DNA-binding domain"/>
    <property type="match status" value="1"/>
</dbReference>
<evidence type="ECO:0000313" key="8">
    <source>
        <dbReference type="RefSeq" id="XP_022156402.1"/>
    </source>
</evidence>
<sequence>MPLSELYRVARGKLDSTQDKNNTVSADLSLNPENDVFELVWDNGQISLQGQSSRTRKNSNSNTLQSQCLPSHSPRDRHRDTGHFSNARMGKFGAIDSVVRDVIGTAPSPDVELTHDDDDDDMVPWLNYPLDGHLQHEYSSDFLPELSGVTVNDLPSRNSVASSIGRGSGGNQVNRDTHVNSLRGASLEDGNISKLSSLDASTDRPQRSSTNQLHSSASQQSQTSIPHLRTKSASGRENTTDKLVQDSLMGQSPQVPLVTSSSSSTMRQKLDPNPPSNSSNFINFSHFLRPAALLKSNLQNHGVTGTVGLSSMRSMDKDCSAASSQPPEASLIATRGSLRKESNSFCKNAVVPSIDDNNPSDAKPPEQLQAVKQPEVACLGDSSKNDDHPKQCLEVGATTGFPDGEKAAESVIAASVCSRNSVEGASDDPTRNRKRKCHDTEDSEWHSDDVEEECNDVKRANPARGTGSKRSRAAEVHNLSERRRRDRINEKMRALQELIPNCNKVDKASMLDEAIEYLKTLQLQVQIMSMGAGLFMPPMMFPGGMQPMNAPHIYSPMGVGMGMGFGIGIPDMNGGSPGYPIVQVPHIQGTHFPSPSIPGQTVMHGMAGSNFQVLGIPSQGLPMPMPMPRGPIPPFSGRPFMTSSGMAVAPMENTGSAAACSSKDASQNINSPMLPNGGTETSITPAPRQANEQASGVNDRAVNPTSKSDVIPN</sequence>